<dbReference type="EMBL" id="SLXI01000007">
    <property type="protein sequence ID" value="TCP11516.1"/>
    <property type="molecule type" value="Genomic_DNA"/>
</dbReference>
<dbReference type="AlphaFoldDB" id="A0A4R2MYJ7"/>
<evidence type="ECO:0000313" key="1">
    <source>
        <dbReference type="EMBL" id="TCP11516.1"/>
    </source>
</evidence>
<evidence type="ECO:0000313" key="2">
    <source>
        <dbReference type="Proteomes" id="UP000294841"/>
    </source>
</evidence>
<dbReference type="PROSITE" id="PS51257">
    <property type="entry name" value="PROKAR_LIPOPROTEIN"/>
    <property type="match status" value="1"/>
</dbReference>
<reference evidence="1 2" key="1">
    <citation type="submission" date="2019-03" db="EMBL/GenBank/DDBJ databases">
        <title>Genomic Encyclopedia of Type Strains, Phase IV (KMG-IV): sequencing the most valuable type-strain genomes for metagenomic binning, comparative biology and taxonomic classification.</title>
        <authorList>
            <person name="Goeker M."/>
        </authorList>
    </citation>
    <scope>NUCLEOTIDE SEQUENCE [LARGE SCALE GENOMIC DNA]</scope>
    <source>
        <strain evidence="1 2">DSM 28231</strain>
    </source>
</reference>
<comment type="caution">
    <text evidence="1">The sequence shown here is derived from an EMBL/GenBank/DDBJ whole genome shotgun (WGS) entry which is preliminary data.</text>
</comment>
<keyword evidence="2" id="KW-1185">Reference proteome</keyword>
<evidence type="ECO:0008006" key="3">
    <source>
        <dbReference type="Google" id="ProtNLM"/>
    </source>
</evidence>
<protein>
    <recommendedName>
        <fullName evidence="3">Lipoprotein</fullName>
    </recommendedName>
</protein>
<organism evidence="1 2">
    <name type="scientific">Bisgaardia hudsonensis</name>
    <dbReference type="NCBI Taxonomy" id="109472"/>
    <lineage>
        <taxon>Bacteria</taxon>
        <taxon>Pseudomonadati</taxon>
        <taxon>Pseudomonadota</taxon>
        <taxon>Gammaproteobacteria</taxon>
        <taxon>Pasteurellales</taxon>
        <taxon>Pasteurellaceae</taxon>
        <taxon>Bisgaardia</taxon>
    </lineage>
</organism>
<gene>
    <name evidence="1" type="ORF">EV697_10769</name>
</gene>
<accession>A0A4R2MYJ7</accession>
<proteinExistence type="predicted"/>
<sequence length="82" mass="9410">MVMIDTRMSLAKIVKNLLFVTFFCSILSSCTSDKDRLPPYNIKYLKCIFEAHTSKSNGFGGTAVIDPAPWEIKYNRCKHEKF</sequence>
<name>A0A4R2MYJ7_9PAST</name>
<dbReference type="Proteomes" id="UP000294841">
    <property type="component" value="Unassembled WGS sequence"/>
</dbReference>